<dbReference type="Proteomes" id="UP000008021">
    <property type="component" value="Chromosome 9"/>
</dbReference>
<proteinExistence type="predicted"/>
<protein>
    <submittedName>
        <fullName evidence="2">Uncharacterized protein</fullName>
    </submittedName>
</protein>
<feature type="compositionally biased region" description="Low complexity" evidence="1">
    <location>
        <begin position="16"/>
        <end position="39"/>
    </location>
</feature>
<organism evidence="2">
    <name type="scientific">Oryza meridionalis</name>
    <dbReference type="NCBI Taxonomy" id="40149"/>
    <lineage>
        <taxon>Eukaryota</taxon>
        <taxon>Viridiplantae</taxon>
        <taxon>Streptophyta</taxon>
        <taxon>Embryophyta</taxon>
        <taxon>Tracheophyta</taxon>
        <taxon>Spermatophyta</taxon>
        <taxon>Magnoliopsida</taxon>
        <taxon>Liliopsida</taxon>
        <taxon>Poales</taxon>
        <taxon>Poaceae</taxon>
        <taxon>BOP clade</taxon>
        <taxon>Oryzoideae</taxon>
        <taxon>Oryzeae</taxon>
        <taxon>Oryzinae</taxon>
        <taxon>Oryza</taxon>
    </lineage>
</organism>
<reference evidence="2" key="2">
    <citation type="submission" date="2018-05" db="EMBL/GenBank/DDBJ databases">
        <title>OmerRS3 (Oryza meridionalis Reference Sequence Version 3).</title>
        <authorList>
            <person name="Zhang J."/>
            <person name="Kudrna D."/>
            <person name="Lee S."/>
            <person name="Talag J."/>
            <person name="Welchert J."/>
            <person name="Wing R.A."/>
        </authorList>
    </citation>
    <scope>NUCLEOTIDE SEQUENCE [LARGE SCALE GENOMIC DNA]</scope>
    <source>
        <strain evidence="2">cv. OR44</strain>
    </source>
</reference>
<sequence length="102" mass="10573">MTRRWPESGGMAPLCLSPLHGASPPLGSSGGAPLLPSAARIRRHHSPTLRSPDSAAPPLSHVMATTTTARRWPGSSGTAPLRLSQWCDGDDDDETSCSDGGS</sequence>
<dbReference type="AlphaFoldDB" id="A0A0E0ES83"/>
<evidence type="ECO:0000256" key="1">
    <source>
        <dbReference type="SAM" id="MobiDB-lite"/>
    </source>
</evidence>
<feature type="region of interest" description="Disordered" evidence="1">
    <location>
        <begin position="1"/>
        <end position="102"/>
    </location>
</feature>
<keyword evidence="3" id="KW-1185">Reference proteome</keyword>
<accession>A0A0E0ES83</accession>
<dbReference type="Gramene" id="OMERI09G08120.1">
    <property type="protein sequence ID" value="OMERI09G08120.1"/>
    <property type="gene ID" value="OMERI09G08120"/>
</dbReference>
<dbReference type="HOGENOM" id="CLU_2281954_0_0_1"/>
<name>A0A0E0ES83_9ORYZ</name>
<evidence type="ECO:0000313" key="2">
    <source>
        <dbReference type="EnsemblPlants" id="OMERI09G08120.1"/>
    </source>
</evidence>
<evidence type="ECO:0000313" key="3">
    <source>
        <dbReference type="Proteomes" id="UP000008021"/>
    </source>
</evidence>
<dbReference type="EnsemblPlants" id="OMERI09G08120.1">
    <property type="protein sequence ID" value="OMERI09G08120.1"/>
    <property type="gene ID" value="OMERI09G08120"/>
</dbReference>
<reference evidence="2" key="1">
    <citation type="submission" date="2015-04" db="UniProtKB">
        <authorList>
            <consortium name="EnsemblPlants"/>
        </authorList>
    </citation>
    <scope>IDENTIFICATION</scope>
</reference>